<evidence type="ECO:0000256" key="5">
    <source>
        <dbReference type="ARBA" id="ARBA00022840"/>
    </source>
</evidence>
<dbReference type="PANTHER" id="PTHR24223">
    <property type="entry name" value="ATP-BINDING CASSETTE SUB-FAMILY C"/>
    <property type="match status" value="1"/>
</dbReference>
<evidence type="ECO:0000256" key="8">
    <source>
        <dbReference type="SAM" id="MobiDB-lite"/>
    </source>
</evidence>
<accession>A0ABM5JZE1</accession>
<evidence type="ECO:0000256" key="4">
    <source>
        <dbReference type="ARBA" id="ARBA00022741"/>
    </source>
</evidence>
<keyword evidence="7 9" id="KW-0472">Membrane</keyword>
<feature type="transmembrane region" description="Helical" evidence="9">
    <location>
        <begin position="371"/>
        <end position="393"/>
    </location>
</feature>
<feature type="domain" description="ABC transmembrane type-1" evidence="11">
    <location>
        <begin position="783"/>
        <end position="1032"/>
    </location>
</feature>
<dbReference type="InterPro" id="IPR003439">
    <property type="entry name" value="ABC_transporter-like_ATP-bd"/>
</dbReference>
<feature type="region of interest" description="Disordered" evidence="8">
    <location>
        <begin position="23"/>
        <end position="42"/>
    </location>
</feature>
<organism evidence="12 13">
    <name type="scientific">Diabrotica virgifera virgifera</name>
    <name type="common">western corn rootworm</name>
    <dbReference type="NCBI Taxonomy" id="50390"/>
    <lineage>
        <taxon>Eukaryota</taxon>
        <taxon>Metazoa</taxon>
        <taxon>Ecdysozoa</taxon>
        <taxon>Arthropoda</taxon>
        <taxon>Hexapoda</taxon>
        <taxon>Insecta</taxon>
        <taxon>Pterygota</taxon>
        <taxon>Neoptera</taxon>
        <taxon>Endopterygota</taxon>
        <taxon>Coleoptera</taxon>
        <taxon>Polyphaga</taxon>
        <taxon>Cucujiformia</taxon>
        <taxon>Chrysomeloidea</taxon>
        <taxon>Chrysomelidae</taxon>
        <taxon>Galerucinae</taxon>
        <taxon>Diabroticina</taxon>
        <taxon>Diabroticites</taxon>
        <taxon>Diabrotica</taxon>
    </lineage>
</organism>
<dbReference type="RefSeq" id="XP_050503305.1">
    <property type="nucleotide sequence ID" value="XM_050647348.1"/>
</dbReference>
<evidence type="ECO:0000256" key="1">
    <source>
        <dbReference type="ARBA" id="ARBA00004370"/>
    </source>
</evidence>
<reference evidence="12" key="1">
    <citation type="submission" date="2025-05" db="UniProtKB">
        <authorList>
            <consortium name="EnsemblMetazoa"/>
        </authorList>
    </citation>
    <scope>IDENTIFICATION</scope>
</reference>
<dbReference type="Proteomes" id="UP001652700">
    <property type="component" value="Unplaced"/>
</dbReference>
<dbReference type="CDD" id="cd03250">
    <property type="entry name" value="ABCC_MRP_domain1"/>
    <property type="match status" value="1"/>
</dbReference>
<dbReference type="InterPro" id="IPR011527">
    <property type="entry name" value="ABC1_TM_dom"/>
</dbReference>
<evidence type="ECO:0000256" key="3">
    <source>
        <dbReference type="ARBA" id="ARBA00022692"/>
    </source>
</evidence>
<dbReference type="SMART" id="SM00382">
    <property type="entry name" value="AAA"/>
    <property type="match status" value="2"/>
</dbReference>
<dbReference type="Gene3D" id="1.20.1560.10">
    <property type="entry name" value="ABC transporter type 1, transmembrane domain"/>
    <property type="match status" value="2"/>
</dbReference>
<feature type="domain" description="ABC transmembrane type-1" evidence="11">
    <location>
        <begin position="138"/>
        <end position="430"/>
    </location>
</feature>
<evidence type="ECO:0000259" key="10">
    <source>
        <dbReference type="PROSITE" id="PS50893"/>
    </source>
</evidence>
<dbReference type="SUPFAM" id="SSF52540">
    <property type="entry name" value="P-loop containing nucleoside triphosphate hydrolases"/>
    <property type="match status" value="2"/>
</dbReference>
<feature type="compositionally biased region" description="Basic and acidic residues" evidence="8">
    <location>
        <begin position="28"/>
        <end position="42"/>
    </location>
</feature>
<sequence>MVWFSISNTATLLIKRLNLKTKSQSKMQGDDETHHRERPPCPKEKANFLSVLTFFYSLKVFHRGRKKEFTEDDLTQPLPEHKSSYLGDRISEVWRDEYDKAIEQKRRPRMGRVILRTFIREFLVYGCVIFCMEIPIRLFQPLFVGLFIRYFNAANKNSTEPARYPMYFNRVFSFWDPNQGRITREESFFFAAGVGIINAIVVMTTHPYMLAVLHIGMKVRVACCSLIYRKVLRLKFTSIGGRTVGNVVNLMSNDVTRFDLAAMFVHYLWIAPLQMIFIVYFMYKEVQWSALVGIVAVLVVMPLQMLFGVRTSYLRRKAGARTDERVRQMNEIIQSIQVIKMYAWENAFADLINKLRKNELKVLIQTSYIRGLIMSFIMFTSRSAIFLTIMAYIFLENKITADKTFVIISYYQILRQTMTVYFPQGVAMVAEALVSIKRIEEFMATEETTVGDPSPIDKHWQSKLNVHATKHQVRKIFFDTGTKENQNAIHIIHGIAKYGENICLDDINLDIPSGTLVAVVGPVGAGKSCLLHLIMGELPLFSGTIGVDGVVSYASQEPWLFAGSVRQNILFGREFNYQKYKQVVKVCALNRDFGILQFGDRTIVGERGVSLSGGQRARVNLARCVYKEADIYLLDDPLSAVDIQVGQQLFEGCIRRYLKDKIVVLITHQLQYLKRADHIVIMNEGVIQCQGSYSELMGREDMPVFATVLKDASSAAPIEEKEIEKLLRNISVTSAAFQSMIDIEGKKKRPFVIPEIRTFGSVDFSNYTEYFGAGANWFGVFCMIFLFLFAQVVASSGDYFLSQWVNVEELREFKGSAESMRFFNRFSRLDFVIIYNVLIVGTIVISITRSLVYYTICMRASQRLHNRMFESIIHASMLFFNINSSGRILNRFSKDLGAVDEMLPNAFCDTTQLLLNLIGAIIVVTLIDYFLLIPTAVIFVAFYLLRRVYLHTSRNVKRLEGITRSPVFAHLNATLQGLTTIRSNGAEKILVEEFDYLQDIHSSAWFMFLFTSRAFGLWLDLICTVFILYVTFNFAIFDSKHYGSGVGLAITQCIGLSGLVQWGMRQSAELENQMTSVERVLEFTRIEHEPDLESTPDKKPPPTWPKFGKIEFIDTTMRYSKTGATVLKHLNFIIKPKEKVGIVGRTGAGKSSLISTIFRLQPYEGIILIDNLDINVPGLHDLRRKISIIPQEPVIFSGTLRYNLDPFGEYTDEQIFAALLDVEIKNAMQSGIDCLNDVMTEGGTNLSVGSRQMVCLARAILRNNRILVLDEATANVDAQTDKFIQTTIRTKFAHCTVLTIAHRLNTVMDSDRLMVLDNGLLIEFDHPHILLQNREGLLSEMVKKTGPGVSDHLKVVAKENYSHKQQTEMKNIVGEVVLQVLDHVQQQ</sequence>
<evidence type="ECO:0008006" key="14">
    <source>
        <dbReference type="Google" id="ProtNLM"/>
    </source>
</evidence>
<feature type="domain" description="ABC transporter" evidence="10">
    <location>
        <begin position="489"/>
        <end position="709"/>
    </location>
</feature>
<feature type="transmembrane region" description="Helical" evidence="9">
    <location>
        <begin position="1015"/>
        <end position="1036"/>
    </location>
</feature>
<dbReference type="PROSITE" id="PS50929">
    <property type="entry name" value="ABC_TM1F"/>
    <property type="match status" value="2"/>
</dbReference>
<feature type="transmembrane region" description="Helical" evidence="9">
    <location>
        <begin position="413"/>
        <end position="434"/>
    </location>
</feature>
<feature type="transmembrane region" description="Helical" evidence="9">
    <location>
        <begin position="188"/>
        <end position="210"/>
    </location>
</feature>
<dbReference type="InterPro" id="IPR003593">
    <property type="entry name" value="AAA+_ATPase"/>
</dbReference>
<feature type="transmembrane region" description="Helical" evidence="9">
    <location>
        <begin position="1042"/>
        <end position="1064"/>
    </location>
</feature>
<feature type="transmembrane region" description="Helical" evidence="9">
    <location>
        <begin position="833"/>
        <end position="856"/>
    </location>
</feature>
<evidence type="ECO:0000256" key="6">
    <source>
        <dbReference type="ARBA" id="ARBA00022989"/>
    </source>
</evidence>
<dbReference type="PANTHER" id="PTHR24223:SF448">
    <property type="entry name" value="FI20146P1-RELATED"/>
    <property type="match status" value="1"/>
</dbReference>
<protein>
    <recommendedName>
        <fullName evidence="14">Multidrug resistance-associated protein lethal(2)03659</fullName>
    </recommendedName>
</protein>
<feature type="transmembrane region" description="Helical" evidence="9">
    <location>
        <begin position="288"/>
        <end position="307"/>
    </location>
</feature>
<dbReference type="InterPro" id="IPR017871">
    <property type="entry name" value="ABC_transporter-like_CS"/>
</dbReference>
<name>A0ABM5JZE1_DIAVI</name>
<feature type="transmembrane region" description="Helical" evidence="9">
    <location>
        <begin position="260"/>
        <end position="282"/>
    </location>
</feature>
<keyword evidence="3 9" id="KW-0812">Transmembrane</keyword>
<evidence type="ECO:0000256" key="7">
    <source>
        <dbReference type="ARBA" id="ARBA00023136"/>
    </source>
</evidence>
<keyword evidence="2" id="KW-0813">Transport</keyword>
<keyword evidence="6 9" id="KW-1133">Transmembrane helix</keyword>
<feature type="transmembrane region" description="Helical" evidence="9">
    <location>
        <begin position="913"/>
        <end position="945"/>
    </location>
</feature>
<evidence type="ECO:0000256" key="2">
    <source>
        <dbReference type="ARBA" id="ARBA00022448"/>
    </source>
</evidence>
<dbReference type="PROSITE" id="PS00211">
    <property type="entry name" value="ABC_TRANSPORTER_1"/>
    <property type="match status" value="1"/>
</dbReference>
<keyword evidence="5" id="KW-0067">ATP-binding</keyword>
<feature type="domain" description="ABC transporter" evidence="10">
    <location>
        <begin position="1110"/>
        <end position="1343"/>
    </location>
</feature>
<dbReference type="PROSITE" id="PS50893">
    <property type="entry name" value="ABC_TRANSPORTER_2"/>
    <property type="match status" value="2"/>
</dbReference>
<dbReference type="EnsemblMetazoa" id="XM_050647348.1">
    <property type="protein sequence ID" value="XP_050503305.1"/>
    <property type="gene ID" value="LOC114329657"/>
</dbReference>
<dbReference type="InterPro" id="IPR050173">
    <property type="entry name" value="ABC_transporter_C-like"/>
</dbReference>
<evidence type="ECO:0000259" key="11">
    <source>
        <dbReference type="PROSITE" id="PS50929"/>
    </source>
</evidence>
<dbReference type="InterPro" id="IPR036640">
    <property type="entry name" value="ABC1_TM_sf"/>
</dbReference>
<dbReference type="SUPFAM" id="SSF90123">
    <property type="entry name" value="ABC transporter transmembrane region"/>
    <property type="match status" value="2"/>
</dbReference>
<dbReference type="Gene3D" id="3.40.50.300">
    <property type="entry name" value="P-loop containing nucleotide triphosphate hydrolases"/>
    <property type="match status" value="2"/>
</dbReference>
<evidence type="ECO:0000256" key="9">
    <source>
        <dbReference type="SAM" id="Phobius"/>
    </source>
</evidence>
<dbReference type="Pfam" id="PF00005">
    <property type="entry name" value="ABC_tran"/>
    <property type="match status" value="2"/>
</dbReference>
<keyword evidence="13" id="KW-1185">Reference proteome</keyword>
<evidence type="ECO:0000313" key="12">
    <source>
        <dbReference type="EnsemblMetazoa" id="XP_050503305.1"/>
    </source>
</evidence>
<feature type="transmembrane region" description="Helical" evidence="9">
    <location>
        <begin position="775"/>
        <end position="794"/>
    </location>
</feature>
<feature type="transmembrane region" description="Helical" evidence="9">
    <location>
        <begin position="113"/>
        <end position="136"/>
    </location>
</feature>
<dbReference type="CDD" id="cd03244">
    <property type="entry name" value="ABCC_MRP_domain2"/>
    <property type="match status" value="1"/>
</dbReference>
<dbReference type="GeneID" id="114329657"/>
<keyword evidence="4" id="KW-0547">Nucleotide-binding</keyword>
<comment type="subcellular location">
    <subcellularLocation>
        <location evidence="1">Membrane</location>
    </subcellularLocation>
</comment>
<proteinExistence type="predicted"/>
<dbReference type="InterPro" id="IPR027417">
    <property type="entry name" value="P-loop_NTPase"/>
</dbReference>
<dbReference type="Pfam" id="PF00664">
    <property type="entry name" value="ABC_membrane"/>
    <property type="match status" value="2"/>
</dbReference>
<evidence type="ECO:0000313" key="13">
    <source>
        <dbReference type="Proteomes" id="UP001652700"/>
    </source>
</evidence>